<evidence type="ECO:0000313" key="1">
    <source>
        <dbReference type="EMBL" id="WDZ87198.1"/>
    </source>
</evidence>
<protein>
    <submittedName>
        <fullName evidence="1">Uncharacterized protein</fullName>
    </submittedName>
</protein>
<dbReference type="EMBL" id="CP118615">
    <property type="protein sequence ID" value="WDZ87198.1"/>
    <property type="molecule type" value="Genomic_DNA"/>
</dbReference>
<dbReference type="RefSeq" id="WP_275034114.1">
    <property type="nucleotide sequence ID" value="NZ_CP118615.1"/>
</dbReference>
<evidence type="ECO:0000313" key="2">
    <source>
        <dbReference type="Proteomes" id="UP001219605"/>
    </source>
</evidence>
<sequence>MINPNVVGRGNLVALINAELSSAWDRMNTMVAQIEQLARVTITSGQADVPAMALGAVRQIVVTLRTPMPDATYSATPALSGGANLLSTVVADGITAQTATTVTVQVRATGILSAGAVVTVHAVRHS</sequence>
<proteinExistence type="predicted"/>
<organism evidence="1 2">
    <name type="scientific">Micromonospora cathayae</name>
    <dbReference type="NCBI Taxonomy" id="3028804"/>
    <lineage>
        <taxon>Bacteria</taxon>
        <taxon>Bacillati</taxon>
        <taxon>Actinomycetota</taxon>
        <taxon>Actinomycetes</taxon>
        <taxon>Micromonosporales</taxon>
        <taxon>Micromonosporaceae</taxon>
        <taxon>Micromonospora</taxon>
    </lineage>
</organism>
<reference evidence="1 2" key="1">
    <citation type="submission" date="2023-02" db="EMBL/GenBank/DDBJ databases">
        <authorList>
            <person name="Mo P."/>
        </authorList>
    </citation>
    <scope>NUCLEOTIDE SEQUENCE [LARGE SCALE GENOMIC DNA]</scope>
    <source>
        <strain evidence="1 2">HUAS 3</strain>
    </source>
</reference>
<dbReference type="Proteomes" id="UP001219605">
    <property type="component" value="Chromosome"/>
</dbReference>
<name>A0ABY7ZXM5_9ACTN</name>
<gene>
    <name evidence="1" type="ORF">PVK37_12720</name>
</gene>
<keyword evidence="2" id="KW-1185">Reference proteome</keyword>
<accession>A0ABY7ZXM5</accession>